<dbReference type="EMBL" id="CP068053">
    <property type="protein sequence ID" value="QQT00393.1"/>
    <property type="molecule type" value="Genomic_DNA"/>
</dbReference>
<evidence type="ECO:0000256" key="1">
    <source>
        <dbReference type="ARBA" id="ARBA00009308"/>
    </source>
</evidence>
<dbReference type="GO" id="GO:0046872">
    <property type="term" value="F:metal ion binding"/>
    <property type="evidence" value="ECO:0007669"/>
    <property type="project" value="UniProtKB-KW"/>
</dbReference>
<dbReference type="GO" id="GO:0004493">
    <property type="term" value="F:methylmalonyl-CoA epimerase activity"/>
    <property type="evidence" value="ECO:0007669"/>
    <property type="project" value="TreeGrafter"/>
</dbReference>
<evidence type="ECO:0000256" key="2">
    <source>
        <dbReference type="ARBA" id="ARBA00022723"/>
    </source>
</evidence>
<feature type="domain" description="VOC" evidence="3">
    <location>
        <begin position="4"/>
        <end position="134"/>
    </location>
</feature>
<dbReference type="InterPro" id="IPR029068">
    <property type="entry name" value="Glyas_Bleomycin-R_OHBP_Dase"/>
</dbReference>
<dbReference type="Gene3D" id="3.10.180.10">
    <property type="entry name" value="2,3-Dihydroxybiphenyl 1,2-Dioxygenase, domain 1"/>
    <property type="match status" value="1"/>
</dbReference>
<dbReference type="KEGG" id="ppsr:I6J18_23000"/>
<dbReference type="AlphaFoldDB" id="A0A974NMC5"/>
<dbReference type="Pfam" id="PF13669">
    <property type="entry name" value="Glyoxalase_4"/>
    <property type="match status" value="1"/>
</dbReference>
<keyword evidence="2" id="KW-0479">Metal-binding</keyword>
<dbReference type="PROSITE" id="PS51819">
    <property type="entry name" value="VOC"/>
    <property type="match status" value="1"/>
</dbReference>
<dbReference type="PANTHER" id="PTHR43048">
    <property type="entry name" value="METHYLMALONYL-COA EPIMERASE"/>
    <property type="match status" value="1"/>
</dbReference>
<proteinExistence type="inferred from homology"/>
<organism evidence="4 5">
    <name type="scientific">Peribacillus psychrosaccharolyticus</name>
    <name type="common">Bacillus psychrosaccharolyticus</name>
    <dbReference type="NCBI Taxonomy" id="1407"/>
    <lineage>
        <taxon>Bacteria</taxon>
        <taxon>Bacillati</taxon>
        <taxon>Bacillota</taxon>
        <taxon>Bacilli</taxon>
        <taxon>Bacillales</taxon>
        <taxon>Bacillaceae</taxon>
        <taxon>Peribacillus</taxon>
    </lineage>
</organism>
<name>A0A974NMC5_PERPY</name>
<dbReference type="SUPFAM" id="SSF54593">
    <property type="entry name" value="Glyoxalase/Bleomycin resistance protein/Dihydroxybiphenyl dioxygenase"/>
    <property type="match status" value="1"/>
</dbReference>
<keyword evidence="5" id="KW-1185">Reference proteome</keyword>
<evidence type="ECO:0000313" key="5">
    <source>
        <dbReference type="Proteomes" id="UP000595254"/>
    </source>
</evidence>
<comment type="similarity">
    <text evidence="1">Belongs to the methylmalonyl-CoA epimerase family.</text>
</comment>
<protein>
    <submittedName>
        <fullName evidence="4">VOC family protein</fullName>
    </submittedName>
</protein>
<dbReference type="InterPro" id="IPR017515">
    <property type="entry name" value="MeMalonyl-CoA_epimerase"/>
</dbReference>
<dbReference type="RefSeq" id="WP_040374809.1">
    <property type="nucleotide sequence ID" value="NZ_CP068053.1"/>
</dbReference>
<accession>A0A974NMC5</accession>
<dbReference type="CDD" id="cd07249">
    <property type="entry name" value="MMCE"/>
    <property type="match status" value="1"/>
</dbReference>
<dbReference type="PANTHER" id="PTHR43048:SF3">
    <property type="entry name" value="METHYLMALONYL-COA EPIMERASE, MITOCHONDRIAL"/>
    <property type="match status" value="1"/>
</dbReference>
<dbReference type="GO" id="GO:0046491">
    <property type="term" value="P:L-methylmalonyl-CoA metabolic process"/>
    <property type="evidence" value="ECO:0007669"/>
    <property type="project" value="TreeGrafter"/>
</dbReference>
<gene>
    <name evidence="4" type="ORF">I6J18_23000</name>
</gene>
<evidence type="ECO:0000313" key="4">
    <source>
        <dbReference type="EMBL" id="QQT00393.1"/>
    </source>
</evidence>
<sequence length="138" mass="15540">MDYILDHIGIAVRSIDDALPFYLTVLNGIVEDRYTSDAPGVEVHVAVVRTNDKVIELLSPTNKNSPMARFIKQRGKGVHHIAYRVDDLDEAIQEARKKGVRFLEDTLRTNTRGRKLIYVNPASTDGTLIELCSYPSQK</sequence>
<dbReference type="InterPro" id="IPR051785">
    <property type="entry name" value="MMCE/EMCE_epimerase"/>
</dbReference>
<dbReference type="Proteomes" id="UP000595254">
    <property type="component" value="Chromosome"/>
</dbReference>
<reference evidence="4 5" key="1">
    <citation type="submission" date="2021-01" db="EMBL/GenBank/DDBJ databases">
        <title>FDA dAtabase for Regulatory Grade micrObial Sequences (FDA-ARGOS): Supporting development and validation of Infectious Disease Dx tests.</title>
        <authorList>
            <person name="Nelson B."/>
            <person name="Plummer A."/>
            <person name="Tallon L."/>
            <person name="Sadzewicz L."/>
            <person name="Zhao X."/>
            <person name="Boylan J."/>
            <person name="Ott S."/>
            <person name="Bowen H."/>
            <person name="Vavikolanu K."/>
            <person name="Mehta A."/>
            <person name="Aluvathingal J."/>
            <person name="Nadendla S."/>
            <person name="Myers T."/>
            <person name="Yan Y."/>
            <person name="Sichtig H."/>
        </authorList>
    </citation>
    <scope>NUCLEOTIDE SEQUENCE [LARGE SCALE GENOMIC DNA]</scope>
    <source>
        <strain evidence="4 5">FDAARGOS_1161</strain>
    </source>
</reference>
<dbReference type="InterPro" id="IPR037523">
    <property type="entry name" value="VOC_core"/>
</dbReference>
<evidence type="ECO:0000259" key="3">
    <source>
        <dbReference type="PROSITE" id="PS51819"/>
    </source>
</evidence>